<proteinExistence type="predicted"/>
<dbReference type="NCBIfam" id="TIGR01640">
    <property type="entry name" value="F_box_assoc_1"/>
    <property type="match status" value="1"/>
</dbReference>
<dbReference type="Pfam" id="PF00646">
    <property type="entry name" value="F-box"/>
    <property type="match status" value="2"/>
</dbReference>
<reference evidence="2" key="1">
    <citation type="submission" date="2023-03" db="EMBL/GenBank/DDBJ databases">
        <title>Chromosome-scale reference genome and RAD-based genetic map of yellow starthistle (Centaurea solstitialis) reveal putative structural variation and QTLs associated with invader traits.</title>
        <authorList>
            <person name="Reatini B."/>
            <person name="Cang F.A."/>
            <person name="Jiang Q."/>
            <person name="Mckibben M.T.W."/>
            <person name="Barker M.S."/>
            <person name="Rieseberg L.H."/>
            <person name="Dlugosch K.M."/>
        </authorList>
    </citation>
    <scope>NUCLEOTIDE SEQUENCE</scope>
    <source>
        <strain evidence="2">CAN-66</strain>
        <tissue evidence="2">Leaf</tissue>
    </source>
</reference>
<protein>
    <recommendedName>
        <fullName evidence="1">F-box domain-containing protein</fullName>
    </recommendedName>
</protein>
<dbReference type="InterPro" id="IPR001810">
    <property type="entry name" value="F-box_dom"/>
</dbReference>
<dbReference type="EMBL" id="JARYMX010000277">
    <property type="protein sequence ID" value="KAJ9535393.1"/>
    <property type="molecule type" value="Genomic_DNA"/>
</dbReference>
<dbReference type="SMART" id="SM00256">
    <property type="entry name" value="FBOX"/>
    <property type="match status" value="2"/>
</dbReference>
<dbReference type="Pfam" id="PF07734">
    <property type="entry name" value="FBA_1"/>
    <property type="match status" value="1"/>
</dbReference>
<evidence type="ECO:0000259" key="1">
    <source>
        <dbReference type="SMART" id="SM00256"/>
    </source>
</evidence>
<dbReference type="Gene3D" id="1.20.1280.50">
    <property type="match status" value="2"/>
</dbReference>
<dbReference type="PANTHER" id="PTHR31672">
    <property type="entry name" value="BNACNNG10540D PROTEIN"/>
    <property type="match status" value="1"/>
</dbReference>
<gene>
    <name evidence="2" type="ORF">OSB04_un001494</name>
</gene>
<keyword evidence="3" id="KW-1185">Reference proteome</keyword>
<accession>A0AA38S3Y9</accession>
<comment type="caution">
    <text evidence="2">The sequence shown here is derived from an EMBL/GenBank/DDBJ whole genome shotgun (WGS) entry which is preliminary data.</text>
</comment>
<dbReference type="PANTHER" id="PTHR31672:SF13">
    <property type="entry name" value="F-BOX PROTEIN CPR30-LIKE"/>
    <property type="match status" value="1"/>
</dbReference>
<evidence type="ECO:0000313" key="3">
    <source>
        <dbReference type="Proteomes" id="UP001172457"/>
    </source>
</evidence>
<name>A0AA38S3Y9_9ASTR</name>
<organism evidence="2 3">
    <name type="scientific">Centaurea solstitialis</name>
    <name type="common">yellow star-thistle</name>
    <dbReference type="NCBI Taxonomy" id="347529"/>
    <lineage>
        <taxon>Eukaryota</taxon>
        <taxon>Viridiplantae</taxon>
        <taxon>Streptophyta</taxon>
        <taxon>Embryophyta</taxon>
        <taxon>Tracheophyta</taxon>
        <taxon>Spermatophyta</taxon>
        <taxon>Magnoliopsida</taxon>
        <taxon>eudicotyledons</taxon>
        <taxon>Gunneridae</taxon>
        <taxon>Pentapetalae</taxon>
        <taxon>asterids</taxon>
        <taxon>campanulids</taxon>
        <taxon>Asterales</taxon>
        <taxon>Asteraceae</taxon>
        <taxon>Carduoideae</taxon>
        <taxon>Cardueae</taxon>
        <taxon>Centaureinae</taxon>
        <taxon>Centaurea</taxon>
    </lineage>
</organism>
<dbReference type="InterPro" id="IPR017451">
    <property type="entry name" value="F-box-assoc_interact_dom"/>
</dbReference>
<dbReference type="InterPro" id="IPR036047">
    <property type="entry name" value="F-box-like_dom_sf"/>
</dbReference>
<dbReference type="InterPro" id="IPR006527">
    <property type="entry name" value="F-box-assoc_dom_typ1"/>
</dbReference>
<evidence type="ECO:0000313" key="2">
    <source>
        <dbReference type="EMBL" id="KAJ9535393.1"/>
    </source>
</evidence>
<dbReference type="InterPro" id="IPR050796">
    <property type="entry name" value="SCF_F-box_component"/>
</dbReference>
<dbReference type="Proteomes" id="UP001172457">
    <property type="component" value="Unassembled WGS sequence"/>
</dbReference>
<feature type="domain" description="F-box" evidence="1">
    <location>
        <begin position="21"/>
        <end position="61"/>
    </location>
</feature>
<dbReference type="AlphaFoldDB" id="A0AA38S3Y9"/>
<dbReference type="SUPFAM" id="SSF81383">
    <property type="entry name" value="F-box domain"/>
    <property type="match status" value="2"/>
</dbReference>
<sequence length="332" mass="38256">MLFSWEKMEANGNHGDEKQNINPSMMMDILLRLPVKTIIFCKLVCKKWQNLVSNSSFVNLDVSISVYHPQLTIDILSRLPIKTIIHCKLVCKKWRNLVFYSSFVNIHISRSPTGLVIQQNFKYGSLKWVEIDEKVDHHLIVPILQNSVIDLMGSINDDVYICNLATGEIISAIVYSFGVCSLTGEYKVVQTFQGEIELEDYSAVEAEVYTLGTGQWRCLGRAPHWLNGSNLSYGTFRNDHCHWIVYDKEDVPEKICTFDLHKETFQLFPSPPSKVIEESCSYFQNLVVRNDCLCKSYAYDHQLTIWIMKKYGIKKSWHKEVVITKAISRGLN</sequence>
<feature type="domain" description="F-box" evidence="1">
    <location>
        <begin position="68"/>
        <end position="107"/>
    </location>
</feature>